<feature type="compositionally biased region" description="Basic and acidic residues" evidence="4">
    <location>
        <begin position="38"/>
        <end position="71"/>
    </location>
</feature>
<feature type="compositionally biased region" description="Basic and acidic residues" evidence="4">
    <location>
        <begin position="146"/>
        <end position="208"/>
    </location>
</feature>
<feature type="region of interest" description="Disordered" evidence="4">
    <location>
        <begin position="1"/>
        <end position="264"/>
    </location>
</feature>
<dbReference type="PANTHER" id="PTHR16161:SF0">
    <property type="entry name" value="TRANSCRIPTIONAL PROTEIN SWT1"/>
    <property type="match status" value="1"/>
</dbReference>
<dbReference type="CDD" id="cd18727">
    <property type="entry name" value="PIN_Swt1-like"/>
    <property type="match status" value="1"/>
</dbReference>
<dbReference type="Pfam" id="PF13638">
    <property type="entry name" value="PIN_4"/>
    <property type="match status" value="1"/>
</dbReference>
<gene>
    <name evidence="6" type="ORF">Baya_7157</name>
</gene>
<dbReference type="OrthoDB" id="548295at2759"/>
<feature type="region of interest" description="Disordered" evidence="4">
    <location>
        <begin position="287"/>
        <end position="307"/>
    </location>
</feature>
<dbReference type="GO" id="GO:0005634">
    <property type="term" value="C:nucleus"/>
    <property type="evidence" value="ECO:0007669"/>
    <property type="project" value="TreeGrafter"/>
</dbReference>
<evidence type="ECO:0000256" key="3">
    <source>
        <dbReference type="SAM" id="Coils"/>
    </source>
</evidence>
<feature type="compositionally biased region" description="Low complexity" evidence="4">
    <location>
        <begin position="232"/>
        <end position="251"/>
    </location>
</feature>
<comment type="similarity">
    <text evidence="1">Belongs to the SWT1 family.</text>
</comment>
<evidence type="ECO:0000259" key="5">
    <source>
        <dbReference type="Pfam" id="PF13638"/>
    </source>
</evidence>
<dbReference type="FunFam" id="3.40.50.1010:FF:000012">
    <property type="entry name" value="SWT1, RNA endoribonuclease homolog"/>
    <property type="match status" value="1"/>
</dbReference>
<feature type="compositionally biased region" description="Basic and acidic residues" evidence="4">
    <location>
        <begin position="1"/>
        <end position="22"/>
    </location>
</feature>
<reference evidence="6 7" key="1">
    <citation type="journal article" date="2019" name="Genome Biol. Evol.">
        <title>Whole-Genome Sequencing of the Giant Devil Catfish, Bagarius yarrelli.</title>
        <authorList>
            <person name="Jiang W."/>
            <person name="Lv Y."/>
            <person name="Cheng L."/>
            <person name="Yang K."/>
            <person name="Chao B."/>
            <person name="Wang X."/>
            <person name="Li Y."/>
            <person name="Pan X."/>
            <person name="You X."/>
            <person name="Zhang Y."/>
            <person name="Yang J."/>
            <person name="Li J."/>
            <person name="Zhang X."/>
            <person name="Liu S."/>
            <person name="Sun C."/>
            <person name="Yang J."/>
            <person name="Shi Q."/>
        </authorList>
    </citation>
    <scope>NUCLEOTIDE SEQUENCE [LARGE SCALE GENOMIC DNA]</scope>
    <source>
        <strain evidence="6">JWS20170419001</strain>
        <tissue evidence="6">Muscle</tissue>
    </source>
</reference>
<dbReference type="EMBL" id="VCAZ01000032">
    <property type="protein sequence ID" value="TSL47576.1"/>
    <property type="molecule type" value="Genomic_DNA"/>
</dbReference>
<keyword evidence="7" id="KW-1185">Reference proteome</keyword>
<dbReference type="InterPro" id="IPR002716">
    <property type="entry name" value="PIN_dom"/>
</dbReference>
<evidence type="ECO:0000313" key="7">
    <source>
        <dbReference type="Proteomes" id="UP000319801"/>
    </source>
</evidence>
<dbReference type="Proteomes" id="UP000319801">
    <property type="component" value="Unassembled WGS sequence"/>
</dbReference>
<name>A0A556TZF8_BAGYA</name>
<feature type="compositionally biased region" description="Basic residues" evidence="4">
    <location>
        <begin position="23"/>
        <end position="35"/>
    </location>
</feature>
<organism evidence="6 7">
    <name type="scientific">Bagarius yarrelli</name>
    <name type="common">Goonch</name>
    <name type="synonym">Bagrus yarrelli</name>
    <dbReference type="NCBI Taxonomy" id="175774"/>
    <lineage>
        <taxon>Eukaryota</taxon>
        <taxon>Metazoa</taxon>
        <taxon>Chordata</taxon>
        <taxon>Craniata</taxon>
        <taxon>Vertebrata</taxon>
        <taxon>Euteleostomi</taxon>
        <taxon>Actinopterygii</taxon>
        <taxon>Neopterygii</taxon>
        <taxon>Teleostei</taxon>
        <taxon>Ostariophysi</taxon>
        <taxon>Siluriformes</taxon>
        <taxon>Sisoridae</taxon>
        <taxon>Sisorinae</taxon>
        <taxon>Bagarius</taxon>
    </lineage>
</organism>
<dbReference type="PANTHER" id="PTHR16161">
    <property type="entry name" value="TRANSCRIPTIONAL PROTEIN SWT1"/>
    <property type="match status" value="1"/>
</dbReference>
<dbReference type="AlphaFoldDB" id="A0A556TZF8"/>
<feature type="compositionally biased region" description="Basic and acidic residues" evidence="4">
    <location>
        <begin position="121"/>
        <end position="137"/>
    </location>
</feature>
<protein>
    <recommendedName>
        <fullName evidence="2">Transcriptional protein SWT1</fullName>
    </recommendedName>
</protein>
<dbReference type="InterPro" id="IPR029060">
    <property type="entry name" value="PIN-like_dom_sf"/>
</dbReference>
<feature type="domain" description="PIN" evidence="5">
    <location>
        <begin position="395"/>
        <end position="503"/>
    </location>
</feature>
<dbReference type="Gene3D" id="3.40.50.1010">
    <property type="entry name" value="5'-nuclease"/>
    <property type="match status" value="1"/>
</dbReference>
<feature type="compositionally biased region" description="Polar residues" evidence="4">
    <location>
        <begin position="86"/>
        <end position="97"/>
    </location>
</feature>
<proteinExistence type="inferred from homology"/>
<feature type="coiled-coil region" evidence="3">
    <location>
        <begin position="529"/>
        <end position="560"/>
    </location>
</feature>
<comment type="caution">
    <text evidence="6">The sequence shown here is derived from an EMBL/GenBank/DDBJ whole genome shotgun (WGS) entry which is preliminary data.</text>
</comment>
<evidence type="ECO:0000313" key="6">
    <source>
        <dbReference type="EMBL" id="TSL47576.1"/>
    </source>
</evidence>
<accession>A0A556TZF8</accession>
<dbReference type="InterPro" id="IPR052626">
    <property type="entry name" value="SWT1_Regulator"/>
</dbReference>
<keyword evidence="3" id="KW-0175">Coiled coil</keyword>
<dbReference type="SUPFAM" id="SSF88723">
    <property type="entry name" value="PIN domain-like"/>
    <property type="match status" value="1"/>
</dbReference>
<evidence type="ECO:0000256" key="4">
    <source>
        <dbReference type="SAM" id="MobiDB-lite"/>
    </source>
</evidence>
<sequence length="765" mass="85577">MTEEHPGCKETHKDQGNDDAERHRKRHKEKNKHVSSKSIDRPRSPRQIRENSKTCKKSDGESRKVKSEERIGSQGSKHITIYGSGKHSSSPHYTATSAWRPGSHIPEALTNECRKSLGKRTSSEEPERRVAEEEEKRKKLIKRKASKEEYYPVAKRRSDEEETRIKSREKKNLEEMGYRKSNEKCISEWKHRGEEKHLGQRSSKESKRPACAVKPNVQPKFQGTGHAESVYPPVSTEKPPSSSPSQKISFKIPKKSNAKPQTSTACWEKIKKSPIINKRSPKIIDSPSVKVSSEHTRPKPTEVPSLLSSCSPSVQLVQSSSTDALVEHTRCNDVSTECTKTTDDYEMQIVEELHLARSNRQLEVKVEMSYGELTSMDVDPADESISTAALALGFPSLLIPWVVLQELDSLKSGKLSKNVESKARPAVDYIYTSLKNQVPRLWGQSMQQMSQASCRLNSVNNDDLVLQCCLQFKALYPEGAVILCTNDKNLCSKALLSGVKALSKADLQQQAAVNPEHFHQHYDPTPAYQHAAANKQNQEEEEAQRLREEAEANVKKETERELSECVSVLESSLQTALSAILEEEMKTAFGDLWLESEKPPVADRDGDMLMADAGQEVAPPPQTSHQEVWALFESIWNNVCQISSAVFSALHFSSGLVGSVEPQSTLSPEEALSCLHRLNVALEQLLEAFQRLLSVDSTVDDAQALLTFIHTSKLAAMDPPFIAKDLFECLSHQEYREKLCIGGTQLMAMRENLHRCAAAVCGTKT</sequence>
<evidence type="ECO:0000256" key="2">
    <source>
        <dbReference type="ARBA" id="ARBA00074620"/>
    </source>
</evidence>
<evidence type="ECO:0000256" key="1">
    <source>
        <dbReference type="ARBA" id="ARBA00060839"/>
    </source>
</evidence>